<proteinExistence type="predicted"/>
<evidence type="ECO:0000313" key="2">
    <source>
        <dbReference type="Proteomes" id="UP001596163"/>
    </source>
</evidence>
<gene>
    <name evidence="1" type="ORF">ACFPIK_05425</name>
</gene>
<keyword evidence="2" id="KW-1185">Reference proteome</keyword>
<sequence length="379" mass="44845">MERYDYIFCGGGCAGLSLLYYLLESKWKEANILIIDPAHNEEVNKTWCYWATEPLQIHPKESIISWNTYSLKSGQKKLRKSFKNLNYYHLNSSNFYESIYTKAKTRSNVEFLKDRVIELKEESDYVTIKTEKTGLFIGNLVFDSRISSSHDGNSKLKQLFVGWKIKTQLEAFEPKKMTLMDFRTESSIPFDFFYILPFSEKEALIEYTAYSKNLISYDSLESHLKKYLKKKFEENPFEITYVEKGTIPMSTKQTSYSESDKIIPIGTKAGWTKPSTGYTFYQIQTNCQFIVKRLEENKIDKLIINRKPRFKFYDNVLLNIAHRWPEKLKYVFLNMFGSSSSDLIFRFLSEETTFWEELKILSRLKFSIFLKSLFHYESH</sequence>
<dbReference type="InterPro" id="IPR036188">
    <property type="entry name" value="FAD/NAD-bd_sf"/>
</dbReference>
<dbReference type="EMBL" id="JBHSKS010000003">
    <property type="protein sequence ID" value="MFC5191199.1"/>
    <property type="molecule type" value="Genomic_DNA"/>
</dbReference>
<organism evidence="1 2">
    <name type="scientific">Algoriphagus aquatilis</name>
    <dbReference type="NCBI Taxonomy" id="490186"/>
    <lineage>
        <taxon>Bacteria</taxon>
        <taxon>Pseudomonadati</taxon>
        <taxon>Bacteroidota</taxon>
        <taxon>Cytophagia</taxon>
        <taxon>Cytophagales</taxon>
        <taxon>Cyclobacteriaceae</taxon>
        <taxon>Algoriphagus</taxon>
    </lineage>
</organism>
<dbReference type="Proteomes" id="UP001596163">
    <property type="component" value="Unassembled WGS sequence"/>
</dbReference>
<dbReference type="Pfam" id="PF05834">
    <property type="entry name" value="Lycopene_cycl"/>
    <property type="match status" value="1"/>
</dbReference>
<evidence type="ECO:0000313" key="1">
    <source>
        <dbReference type="EMBL" id="MFC5191199.1"/>
    </source>
</evidence>
<comment type="caution">
    <text evidence="1">The sequence shown here is derived from an EMBL/GenBank/DDBJ whole genome shotgun (WGS) entry which is preliminary data.</text>
</comment>
<accession>A0ABW0BTM8</accession>
<dbReference type="Gene3D" id="3.50.50.60">
    <property type="entry name" value="FAD/NAD(P)-binding domain"/>
    <property type="match status" value="1"/>
</dbReference>
<dbReference type="SUPFAM" id="SSF51905">
    <property type="entry name" value="FAD/NAD(P)-binding domain"/>
    <property type="match status" value="1"/>
</dbReference>
<reference evidence="2" key="1">
    <citation type="journal article" date="2019" name="Int. J. Syst. Evol. Microbiol.">
        <title>The Global Catalogue of Microorganisms (GCM) 10K type strain sequencing project: providing services to taxonomists for standard genome sequencing and annotation.</title>
        <authorList>
            <consortium name="The Broad Institute Genomics Platform"/>
            <consortium name="The Broad Institute Genome Sequencing Center for Infectious Disease"/>
            <person name="Wu L."/>
            <person name="Ma J."/>
        </authorList>
    </citation>
    <scope>NUCLEOTIDE SEQUENCE [LARGE SCALE GENOMIC DNA]</scope>
    <source>
        <strain evidence="2">CGMCC 1.7030</strain>
    </source>
</reference>
<name>A0ABW0BTM8_9BACT</name>
<protein>
    <submittedName>
        <fullName evidence="1">Lycopene cyclase family protein</fullName>
    </submittedName>
</protein>
<dbReference type="RefSeq" id="WP_377913025.1">
    <property type="nucleotide sequence ID" value="NZ_JBHSKS010000003.1"/>
</dbReference>